<dbReference type="Proteomes" id="UP001597438">
    <property type="component" value="Unassembled WGS sequence"/>
</dbReference>
<dbReference type="RefSeq" id="WP_251742096.1">
    <property type="nucleotide sequence ID" value="NZ_JBHUOJ010000009.1"/>
</dbReference>
<dbReference type="PROSITE" id="PS51257">
    <property type="entry name" value="PROKAR_LIPOPROTEIN"/>
    <property type="match status" value="1"/>
</dbReference>
<evidence type="ECO:0000313" key="2">
    <source>
        <dbReference type="EMBL" id="MFD2832750.1"/>
    </source>
</evidence>
<sequence>MKRTNFLLTIFAAISLLFTSCSKEEESSSQDPAGTETATLEFGALLNNLANRAASDSKLHFNTIPDCSSEMPAMAEITFSVNGGTSKTIEVEILNDGSSYYTAYTEDLKISTTGGNAVITLEGFIVYDAGDNMIWIAPSEEGDPGLFDGYVNKALPFDTTVYSGTKPYIDVEVLCFDRRMANEYGYVFFDIDQKEIFNFCIFGNFCTPSGRHYVANYSVDVWTYVNGAKDVQIYNDLTSTAVLENGIYKESPLCVALPDDPDSEDDAYYFEITLLDSPEYDAGNDEGRIVRAGVLTETEAKSLFVGEDRLEYYHFQVGDACDDSDNPPVFNDPEDDKKTYKACLRSLPEGKSDVSGLKANGYAYINLEGNQLRTRIFAFDMTPNKMHAQHIHGDGVADASCPTLEDDADADGFIQLSEGASDYGGVYLPLTLNNGDFPTADGDGYYNYDRTFTLGSGGNPSVSDIGPLDLTAVVLHGFQYGGSYLGSLPVACGELEEN</sequence>
<keyword evidence="3" id="KW-1185">Reference proteome</keyword>
<organism evidence="2 3">
    <name type="scientific">Christiangramia antarctica</name>
    <dbReference type="NCBI Taxonomy" id="2058158"/>
    <lineage>
        <taxon>Bacteria</taxon>
        <taxon>Pseudomonadati</taxon>
        <taxon>Bacteroidota</taxon>
        <taxon>Flavobacteriia</taxon>
        <taxon>Flavobacteriales</taxon>
        <taxon>Flavobacteriaceae</taxon>
        <taxon>Christiangramia</taxon>
    </lineage>
</organism>
<keyword evidence="1" id="KW-0732">Signal</keyword>
<proteinExistence type="predicted"/>
<gene>
    <name evidence="2" type="ORF">ACFSYS_05570</name>
</gene>
<reference evidence="3" key="1">
    <citation type="journal article" date="2019" name="Int. J. Syst. Evol. Microbiol.">
        <title>The Global Catalogue of Microorganisms (GCM) 10K type strain sequencing project: providing services to taxonomists for standard genome sequencing and annotation.</title>
        <authorList>
            <consortium name="The Broad Institute Genomics Platform"/>
            <consortium name="The Broad Institute Genome Sequencing Center for Infectious Disease"/>
            <person name="Wu L."/>
            <person name="Ma J."/>
        </authorList>
    </citation>
    <scope>NUCLEOTIDE SEQUENCE [LARGE SCALE GENOMIC DNA]</scope>
    <source>
        <strain evidence="3">KCTC 52925</strain>
    </source>
</reference>
<dbReference type="EMBL" id="JBHUOJ010000009">
    <property type="protein sequence ID" value="MFD2832750.1"/>
    <property type="molecule type" value="Genomic_DNA"/>
</dbReference>
<accession>A0ABW5X3B9</accession>
<feature type="chain" id="PRO_5046834074" description="CHRD domain-containing protein" evidence="1">
    <location>
        <begin position="24"/>
        <end position="498"/>
    </location>
</feature>
<evidence type="ECO:0000256" key="1">
    <source>
        <dbReference type="SAM" id="SignalP"/>
    </source>
</evidence>
<evidence type="ECO:0000313" key="3">
    <source>
        <dbReference type="Proteomes" id="UP001597438"/>
    </source>
</evidence>
<protein>
    <recommendedName>
        <fullName evidence="4">CHRD domain-containing protein</fullName>
    </recommendedName>
</protein>
<evidence type="ECO:0008006" key="4">
    <source>
        <dbReference type="Google" id="ProtNLM"/>
    </source>
</evidence>
<name>A0ABW5X3B9_9FLAO</name>
<feature type="signal peptide" evidence="1">
    <location>
        <begin position="1"/>
        <end position="23"/>
    </location>
</feature>
<comment type="caution">
    <text evidence="2">The sequence shown here is derived from an EMBL/GenBank/DDBJ whole genome shotgun (WGS) entry which is preliminary data.</text>
</comment>